<dbReference type="AlphaFoldDB" id="A0AAE0GHV0"/>
<evidence type="ECO:0000313" key="1">
    <source>
        <dbReference type="EMBL" id="KAK3278280.1"/>
    </source>
</evidence>
<gene>
    <name evidence="1" type="ORF">CYMTET_13775</name>
</gene>
<comment type="caution">
    <text evidence="1">The sequence shown here is derived from an EMBL/GenBank/DDBJ whole genome shotgun (WGS) entry which is preliminary data.</text>
</comment>
<name>A0AAE0GHV0_9CHLO</name>
<proteinExistence type="predicted"/>
<reference evidence="1 2" key="1">
    <citation type="journal article" date="2015" name="Genome Biol. Evol.">
        <title>Comparative Genomics of a Bacterivorous Green Alga Reveals Evolutionary Causalities and Consequences of Phago-Mixotrophic Mode of Nutrition.</title>
        <authorList>
            <person name="Burns J.A."/>
            <person name="Paasch A."/>
            <person name="Narechania A."/>
            <person name="Kim E."/>
        </authorList>
    </citation>
    <scope>NUCLEOTIDE SEQUENCE [LARGE SCALE GENOMIC DNA]</scope>
    <source>
        <strain evidence="1 2">PLY_AMNH</strain>
    </source>
</reference>
<accession>A0AAE0GHV0</accession>
<organism evidence="1 2">
    <name type="scientific">Cymbomonas tetramitiformis</name>
    <dbReference type="NCBI Taxonomy" id="36881"/>
    <lineage>
        <taxon>Eukaryota</taxon>
        <taxon>Viridiplantae</taxon>
        <taxon>Chlorophyta</taxon>
        <taxon>Pyramimonadophyceae</taxon>
        <taxon>Pyramimonadales</taxon>
        <taxon>Pyramimonadaceae</taxon>
        <taxon>Cymbomonas</taxon>
    </lineage>
</organism>
<evidence type="ECO:0000313" key="2">
    <source>
        <dbReference type="Proteomes" id="UP001190700"/>
    </source>
</evidence>
<dbReference type="Proteomes" id="UP001190700">
    <property type="component" value="Unassembled WGS sequence"/>
</dbReference>
<dbReference type="EMBL" id="LGRX02005536">
    <property type="protein sequence ID" value="KAK3278280.1"/>
    <property type="molecule type" value="Genomic_DNA"/>
</dbReference>
<protein>
    <submittedName>
        <fullName evidence="1">Uncharacterized protein</fullName>
    </submittedName>
</protein>
<sequence>MEGGVCPATLVCAHARGRRSDYPTPKGDAQLEVVEVVTQGWWRWLALMGGDWEDVIEETGYAVQAGQARVVSRLSESVEDVWKDAENLRAAENQRLGLKRRRAPGLDSGAEPPEQAIGLAEEGVANLMEPSRQVTQLL</sequence>
<keyword evidence="2" id="KW-1185">Reference proteome</keyword>